<dbReference type="EMBL" id="JBBDHC010000001">
    <property type="protein sequence ID" value="MEJ1248146.1"/>
    <property type="molecule type" value="Genomic_DNA"/>
</dbReference>
<dbReference type="AlphaFoldDB" id="A0AAW9R1W6"/>
<name>A0AAW9R1W6_9GAMM</name>
<evidence type="ECO:0000313" key="1">
    <source>
        <dbReference type="EMBL" id="MEJ1248146.1"/>
    </source>
</evidence>
<dbReference type="RefSeq" id="WP_337333862.1">
    <property type="nucleotide sequence ID" value="NZ_JBBDHC010000001.1"/>
</dbReference>
<gene>
    <name evidence="1" type="ORF">WB794_00415</name>
</gene>
<sequence>MADLADTLLSSLDARSVQSMSRQLGLDPQQTAGAIQAALPMLLGQMAKNASQPDGANALLGAVQRDHTGIDIDGLLGGLLGSLGGGQAQPARNSGLAGGMAILGHVFGGGQGSGAAQVPKVQGLDSAGSTRLLAMLAPMVMAALGKMTQGGQLNAGALSGLLGGESQRIAQAPPSALDSMLGAVLDSDGDGKMDIGGVLKSAQTLGGLFGKR</sequence>
<comment type="caution">
    <text evidence="1">The sequence shown here is derived from an EMBL/GenBank/DDBJ whole genome shotgun (WGS) entry which is preliminary data.</text>
</comment>
<evidence type="ECO:0000313" key="2">
    <source>
        <dbReference type="Proteomes" id="UP001364472"/>
    </source>
</evidence>
<organism evidence="1 2">
    <name type="scientific">Denitratimonas tolerans</name>
    <dbReference type="NCBI Taxonomy" id="1338420"/>
    <lineage>
        <taxon>Bacteria</taxon>
        <taxon>Pseudomonadati</taxon>
        <taxon>Pseudomonadota</taxon>
        <taxon>Gammaproteobacteria</taxon>
        <taxon>Lysobacterales</taxon>
        <taxon>Lysobacteraceae</taxon>
        <taxon>Denitratimonas</taxon>
    </lineage>
</organism>
<accession>A0AAW9R1W6</accession>
<keyword evidence="2" id="KW-1185">Reference proteome</keyword>
<dbReference type="Pfam" id="PF06078">
    <property type="entry name" value="DUF937"/>
    <property type="match status" value="1"/>
</dbReference>
<reference evidence="1 2" key="1">
    <citation type="journal article" date="2016" name="Antonie Van Leeuwenhoek">
        <title>Denitratimonas tolerans gen. nov., sp. nov., a denitrifying bacterium isolated from a bioreactor for tannery wastewater treatment.</title>
        <authorList>
            <person name="Han S.I."/>
            <person name="Kim J.O."/>
            <person name="Lee Y.R."/>
            <person name="Ekpeghere K.I."/>
            <person name="Koh S.C."/>
            <person name="Whang K.S."/>
        </authorList>
    </citation>
    <scope>NUCLEOTIDE SEQUENCE [LARGE SCALE GENOMIC DNA]</scope>
    <source>
        <strain evidence="1 2">KACC 17565</strain>
    </source>
</reference>
<dbReference type="InterPro" id="IPR009282">
    <property type="entry name" value="DUF937"/>
</dbReference>
<dbReference type="Proteomes" id="UP001364472">
    <property type="component" value="Unassembled WGS sequence"/>
</dbReference>
<dbReference type="InterPro" id="IPR027405">
    <property type="entry name" value="YidB-like"/>
</dbReference>
<dbReference type="Gene3D" id="1.10.10.690">
    <property type="entry name" value="YidB-like"/>
    <property type="match status" value="1"/>
</dbReference>
<protein>
    <submittedName>
        <fullName evidence="1">DUF937 domain-containing protein</fullName>
    </submittedName>
</protein>
<proteinExistence type="predicted"/>